<dbReference type="AlphaFoldDB" id="A0A6J8CVD6"/>
<dbReference type="Proteomes" id="UP000507470">
    <property type="component" value="Unassembled WGS sequence"/>
</dbReference>
<organism evidence="1 2">
    <name type="scientific">Mytilus coruscus</name>
    <name type="common">Sea mussel</name>
    <dbReference type="NCBI Taxonomy" id="42192"/>
    <lineage>
        <taxon>Eukaryota</taxon>
        <taxon>Metazoa</taxon>
        <taxon>Spiralia</taxon>
        <taxon>Lophotrochozoa</taxon>
        <taxon>Mollusca</taxon>
        <taxon>Bivalvia</taxon>
        <taxon>Autobranchia</taxon>
        <taxon>Pteriomorphia</taxon>
        <taxon>Mytilida</taxon>
        <taxon>Mytiloidea</taxon>
        <taxon>Mytilidae</taxon>
        <taxon>Mytilinae</taxon>
        <taxon>Mytilus</taxon>
    </lineage>
</organism>
<dbReference type="OrthoDB" id="8948380at2759"/>
<protein>
    <submittedName>
        <fullName evidence="1">Uncharacterized protein</fullName>
    </submittedName>
</protein>
<proteinExistence type="predicted"/>
<sequence length="298" mass="34474">MSQFPFQGLEDKELSAFTCSTESESKQQLNKLKASHRISLKEIAVLKCENSKLDTVMKDNVMLRNSLDELNLERLKHVRLIQTTKRELAEQSCRTENFEIEIVRLKEENLSLTNTRYRLTMDLKSKEMQDYHVLKKLKDEIQRLKIQNSNDIRKYVVNCNLEQCSTLQTGHYHCSKCDRIISRKDVAERHFRRCTLTVFQVTAETDRHTAETDDNVAEADHQVAEQGDHVAETDNHNTGTGDHVTETDDHVAETEDHVAETDDHIAETEDHVAETDDHVAETDLHGVCDITLDEHNYW</sequence>
<gene>
    <name evidence="1" type="ORF">MCOR_33738</name>
</gene>
<name>A0A6J8CVD6_MYTCO</name>
<keyword evidence="2" id="KW-1185">Reference proteome</keyword>
<reference evidence="1 2" key="1">
    <citation type="submission" date="2020-06" db="EMBL/GenBank/DDBJ databases">
        <authorList>
            <person name="Li R."/>
            <person name="Bekaert M."/>
        </authorList>
    </citation>
    <scope>NUCLEOTIDE SEQUENCE [LARGE SCALE GENOMIC DNA]</scope>
    <source>
        <strain evidence="2">wild</strain>
    </source>
</reference>
<evidence type="ECO:0000313" key="2">
    <source>
        <dbReference type="Proteomes" id="UP000507470"/>
    </source>
</evidence>
<evidence type="ECO:0000313" key="1">
    <source>
        <dbReference type="EMBL" id="CAC5399476.1"/>
    </source>
</evidence>
<dbReference type="EMBL" id="CACVKT020006041">
    <property type="protein sequence ID" value="CAC5399476.1"/>
    <property type="molecule type" value="Genomic_DNA"/>
</dbReference>
<accession>A0A6J8CVD6</accession>